<organism evidence="1 2">
    <name type="scientific">Trichonephila clavipes</name>
    <name type="common">Golden silk orbweaver</name>
    <name type="synonym">Nephila clavipes</name>
    <dbReference type="NCBI Taxonomy" id="2585209"/>
    <lineage>
        <taxon>Eukaryota</taxon>
        <taxon>Metazoa</taxon>
        <taxon>Ecdysozoa</taxon>
        <taxon>Arthropoda</taxon>
        <taxon>Chelicerata</taxon>
        <taxon>Arachnida</taxon>
        <taxon>Araneae</taxon>
        <taxon>Araneomorphae</taxon>
        <taxon>Entelegynae</taxon>
        <taxon>Araneoidea</taxon>
        <taxon>Nephilidae</taxon>
        <taxon>Trichonephila</taxon>
    </lineage>
</organism>
<name>A0A8X6SHS4_TRICX</name>
<accession>A0A8X6SHS4</accession>
<dbReference type="EMBL" id="BMAU01021268">
    <property type="protein sequence ID" value="GFY07218.1"/>
    <property type="molecule type" value="Genomic_DNA"/>
</dbReference>
<comment type="caution">
    <text evidence="1">The sequence shown here is derived from an EMBL/GenBank/DDBJ whole genome shotgun (WGS) entry which is preliminary data.</text>
</comment>
<reference evidence="1" key="1">
    <citation type="submission" date="2020-08" db="EMBL/GenBank/DDBJ databases">
        <title>Multicomponent nature underlies the extraordinary mechanical properties of spider dragline silk.</title>
        <authorList>
            <person name="Kono N."/>
            <person name="Nakamura H."/>
            <person name="Mori M."/>
            <person name="Yoshida Y."/>
            <person name="Ohtoshi R."/>
            <person name="Malay A.D."/>
            <person name="Moran D.A.P."/>
            <person name="Tomita M."/>
            <person name="Numata K."/>
            <person name="Arakawa K."/>
        </authorList>
    </citation>
    <scope>NUCLEOTIDE SEQUENCE</scope>
</reference>
<gene>
    <name evidence="1" type="primary">NCL1_31646</name>
    <name evidence="1" type="ORF">TNCV_277651</name>
</gene>
<dbReference type="AlphaFoldDB" id="A0A8X6SHS4"/>
<sequence>MAATIPIRNRAHRDNNRIQPVRSTKDRSLGFELLMGKPCRGSTGGGQFHVKLAYTRKYGGPPKIKSQAQLLKGGGICSDPIGLTWEHDIFVLKPSPCLSNGSQVYDWMGLDEWNSWFKSRD</sequence>
<keyword evidence="2" id="KW-1185">Reference proteome</keyword>
<evidence type="ECO:0000313" key="1">
    <source>
        <dbReference type="EMBL" id="GFY07218.1"/>
    </source>
</evidence>
<evidence type="ECO:0000313" key="2">
    <source>
        <dbReference type="Proteomes" id="UP000887159"/>
    </source>
</evidence>
<protein>
    <submittedName>
        <fullName evidence="1">Uncharacterized protein</fullName>
    </submittedName>
</protein>
<proteinExistence type="predicted"/>
<dbReference type="Proteomes" id="UP000887159">
    <property type="component" value="Unassembled WGS sequence"/>
</dbReference>